<dbReference type="AlphaFoldDB" id="A0A2T6APA8"/>
<keyword evidence="2" id="KW-1185">Reference proteome</keyword>
<dbReference type="Proteomes" id="UP000244224">
    <property type="component" value="Unassembled WGS sequence"/>
</dbReference>
<dbReference type="RefSeq" id="WP_108130538.1">
    <property type="nucleotide sequence ID" value="NZ_QBKP01000021.1"/>
</dbReference>
<evidence type="ECO:0000313" key="1">
    <source>
        <dbReference type="EMBL" id="PTX45620.1"/>
    </source>
</evidence>
<name>A0A2T6APA8_9RHOB</name>
<organism evidence="1 2">
    <name type="scientific">Gemmobacter caeni</name>
    <dbReference type="NCBI Taxonomy" id="589035"/>
    <lineage>
        <taxon>Bacteria</taxon>
        <taxon>Pseudomonadati</taxon>
        <taxon>Pseudomonadota</taxon>
        <taxon>Alphaproteobacteria</taxon>
        <taxon>Rhodobacterales</taxon>
        <taxon>Paracoccaceae</taxon>
        <taxon>Gemmobacter</taxon>
    </lineage>
</organism>
<accession>A0A2T6APA8</accession>
<protein>
    <submittedName>
        <fullName evidence="1">Uncharacterized protein</fullName>
    </submittedName>
</protein>
<reference evidence="1 2" key="1">
    <citation type="submission" date="2018-04" db="EMBL/GenBank/DDBJ databases">
        <title>Genomic Encyclopedia of Archaeal and Bacterial Type Strains, Phase II (KMG-II): from individual species to whole genera.</title>
        <authorList>
            <person name="Goeker M."/>
        </authorList>
    </citation>
    <scope>NUCLEOTIDE SEQUENCE [LARGE SCALE GENOMIC DNA]</scope>
    <source>
        <strain evidence="1 2">DSM 21823</strain>
    </source>
</reference>
<comment type="caution">
    <text evidence="1">The sequence shown here is derived from an EMBL/GenBank/DDBJ whole genome shotgun (WGS) entry which is preliminary data.</text>
</comment>
<evidence type="ECO:0000313" key="2">
    <source>
        <dbReference type="Proteomes" id="UP000244224"/>
    </source>
</evidence>
<sequence length="78" mass="8749">MAMTANSTREALTCFWRRNRETFVPLTSDEWDRYAGISPSVRGQLVKRGLVSASNAKFGRLTVYDITEAGRTFLGDMA</sequence>
<gene>
    <name evidence="1" type="ORF">C8N34_12150</name>
</gene>
<dbReference type="EMBL" id="QBKP01000021">
    <property type="protein sequence ID" value="PTX45620.1"/>
    <property type="molecule type" value="Genomic_DNA"/>
</dbReference>
<proteinExistence type="predicted"/>